<reference evidence="2 3" key="1">
    <citation type="journal article" date="2024" name="Commun. Biol.">
        <title>Comparative genomic analysis of thermophilic fungi reveals convergent evolutionary adaptations and gene losses.</title>
        <authorList>
            <person name="Steindorff A.S."/>
            <person name="Aguilar-Pontes M.V."/>
            <person name="Robinson A.J."/>
            <person name="Andreopoulos B."/>
            <person name="LaButti K."/>
            <person name="Kuo A."/>
            <person name="Mondo S."/>
            <person name="Riley R."/>
            <person name="Otillar R."/>
            <person name="Haridas S."/>
            <person name="Lipzen A."/>
            <person name="Grimwood J."/>
            <person name="Schmutz J."/>
            <person name="Clum A."/>
            <person name="Reid I.D."/>
            <person name="Moisan M.C."/>
            <person name="Butler G."/>
            <person name="Nguyen T.T.M."/>
            <person name="Dewar K."/>
            <person name="Conant G."/>
            <person name="Drula E."/>
            <person name="Henrissat B."/>
            <person name="Hansel C."/>
            <person name="Singer S."/>
            <person name="Hutchinson M.I."/>
            <person name="de Vries R.P."/>
            <person name="Natvig D.O."/>
            <person name="Powell A.J."/>
            <person name="Tsang A."/>
            <person name="Grigoriev I.V."/>
        </authorList>
    </citation>
    <scope>NUCLEOTIDE SEQUENCE [LARGE SCALE GENOMIC DNA]</scope>
    <source>
        <strain evidence="2 3">ATCC 22073</strain>
    </source>
</reference>
<feature type="compositionally biased region" description="Polar residues" evidence="1">
    <location>
        <begin position="45"/>
        <end position="79"/>
    </location>
</feature>
<protein>
    <recommendedName>
        <fullName evidence="4">Transmembrane protein</fullName>
    </recommendedName>
</protein>
<comment type="caution">
    <text evidence="2">The sequence shown here is derived from an EMBL/GenBank/DDBJ whole genome shotgun (WGS) entry which is preliminary data.</text>
</comment>
<dbReference type="RefSeq" id="XP_070868757.1">
    <property type="nucleotide sequence ID" value="XM_071008463.1"/>
</dbReference>
<dbReference type="GeneID" id="98123107"/>
<feature type="region of interest" description="Disordered" evidence="1">
    <location>
        <begin position="1"/>
        <end position="28"/>
    </location>
</feature>
<organism evidence="2 3">
    <name type="scientific">Remersonia thermophila</name>
    <dbReference type="NCBI Taxonomy" id="72144"/>
    <lineage>
        <taxon>Eukaryota</taxon>
        <taxon>Fungi</taxon>
        <taxon>Dikarya</taxon>
        <taxon>Ascomycota</taxon>
        <taxon>Pezizomycotina</taxon>
        <taxon>Sordariomycetes</taxon>
        <taxon>Sordariomycetidae</taxon>
        <taxon>Sordariales</taxon>
        <taxon>Sordariales incertae sedis</taxon>
        <taxon>Remersonia</taxon>
    </lineage>
</organism>
<feature type="compositionally biased region" description="Basic and acidic residues" evidence="1">
    <location>
        <begin position="178"/>
        <end position="197"/>
    </location>
</feature>
<proteinExistence type="predicted"/>
<accession>A0ABR4DI41</accession>
<feature type="region of interest" description="Disordered" evidence="1">
    <location>
        <begin position="44"/>
        <end position="80"/>
    </location>
</feature>
<feature type="compositionally biased region" description="Low complexity" evidence="1">
    <location>
        <begin position="142"/>
        <end position="152"/>
    </location>
</feature>
<evidence type="ECO:0000256" key="1">
    <source>
        <dbReference type="SAM" id="MobiDB-lite"/>
    </source>
</evidence>
<feature type="region of interest" description="Disordered" evidence="1">
    <location>
        <begin position="98"/>
        <end position="197"/>
    </location>
</feature>
<dbReference type="Proteomes" id="UP001600064">
    <property type="component" value="Unassembled WGS sequence"/>
</dbReference>
<name>A0ABR4DI41_9PEZI</name>
<sequence>MSSRVTRSAAKRDYHPESSWRMVEGSENDSFDTSIVHDEEEFLVSTGSQPVGSQSFSAGDSQPFSIGGSQPWSIGGSQEDNLETFLSRAEEDERVLLRTPFRPSIPSSVRQSTRDELLQPRVPEPEFYMPKVDVESPRRPTTRSSAAAVARAWDPQPPPPSPPRLRHRQGRGSQGAGHADKGMPSPREEDVRSPIDRPMARATRSLIAVALDALRWAAGVVGLSLRYLQKPLAILLSLYIALGGVIVVQNMATRSITAAVSPICRIPGVSLLHLPFCPAPRPTRGGKGSDGAGRRAGELDNLMEVQDQLEQVLEKTAQGVSLPMEMKRSEASIRDLRTMVRYSNLRDREELVLEFDSFIGTAGAAADELQQFNTHVGSAVDWVISMNRWTSRHLDTLEAEAAGRGNGLVSAWTSWLLAPFQPATFSERHLLDRYIEHATLVSEKIAALILEAQEVLRTLARAESQLGVIHDLVTRTQKTVQSRKDEILWTLWTLIGANNRRLENLNSQLSLLRRVDAQRIHAVRQVSDLVVELQQIQAGLSDLRDRLAEPALVRDIVDVPLSVHIETIDRGVERLEAARKRIRAVENERIRAVLARGKGDERLLEQA</sequence>
<evidence type="ECO:0000313" key="2">
    <source>
        <dbReference type="EMBL" id="KAL2270033.1"/>
    </source>
</evidence>
<dbReference type="EMBL" id="JAZGUE010000002">
    <property type="protein sequence ID" value="KAL2270033.1"/>
    <property type="molecule type" value="Genomic_DNA"/>
</dbReference>
<gene>
    <name evidence="2" type="ORF">VTJ83DRAFT_2217</name>
</gene>
<evidence type="ECO:0008006" key="4">
    <source>
        <dbReference type="Google" id="ProtNLM"/>
    </source>
</evidence>
<evidence type="ECO:0000313" key="3">
    <source>
        <dbReference type="Proteomes" id="UP001600064"/>
    </source>
</evidence>
<keyword evidence="3" id="KW-1185">Reference proteome</keyword>